<evidence type="ECO:0008006" key="6">
    <source>
        <dbReference type="Google" id="ProtNLM"/>
    </source>
</evidence>
<keyword evidence="1" id="KW-0880">Kelch repeat</keyword>
<evidence type="ECO:0000256" key="1">
    <source>
        <dbReference type="ARBA" id="ARBA00022441"/>
    </source>
</evidence>
<evidence type="ECO:0000313" key="5">
    <source>
        <dbReference type="Proteomes" id="UP001527866"/>
    </source>
</evidence>
<keyword evidence="3" id="KW-1133">Transmembrane helix</keyword>
<name>A0ABT4U4I5_9ACTN</name>
<proteinExistence type="predicted"/>
<dbReference type="Gene3D" id="2.120.10.80">
    <property type="entry name" value="Kelch-type beta propeller"/>
    <property type="match status" value="1"/>
</dbReference>
<feature type="transmembrane region" description="Helical" evidence="3">
    <location>
        <begin position="18"/>
        <end position="38"/>
    </location>
</feature>
<comment type="caution">
    <text evidence="4">The sequence shown here is derived from an EMBL/GenBank/DDBJ whole genome shotgun (WGS) entry which is preliminary data.</text>
</comment>
<protein>
    <recommendedName>
        <fullName evidence="6">Galactose oxidase</fullName>
    </recommendedName>
</protein>
<keyword evidence="5" id="KW-1185">Reference proteome</keyword>
<dbReference type="PROSITE" id="PS51257">
    <property type="entry name" value="PROKAR_LIPOPROTEIN"/>
    <property type="match status" value="1"/>
</dbReference>
<dbReference type="InterPro" id="IPR015915">
    <property type="entry name" value="Kelch-typ_b-propeller"/>
</dbReference>
<dbReference type="EMBL" id="JAQFWQ010000029">
    <property type="protein sequence ID" value="MDA2811399.1"/>
    <property type="molecule type" value="Genomic_DNA"/>
</dbReference>
<dbReference type="PANTHER" id="PTHR46093:SF18">
    <property type="entry name" value="FIBRONECTIN TYPE-III DOMAIN-CONTAINING PROTEIN"/>
    <property type="match status" value="1"/>
</dbReference>
<dbReference type="PANTHER" id="PTHR46093">
    <property type="entry name" value="ACYL-COA-BINDING DOMAIN-CONTAINING PROTEIN 5"/>
    <property type="match status" value="1"/>
</dbReference>
<sequence length="380" mass="40675">MSEEDRSLRIGFYKKRSIISYGLVSIFLFGTSCSWQGANDFPFTGKTTDSAPTESRSGHSAVVAPEGVGIWGGRGLDSGSVSNDGLLYNLSEDTWELLPEAPLEARMRHTAVLAGSEMLIWGGDAPEDSRSFFKNGAAFDFESDEWRTLPDAPVARASARSIYHSNRVYIFGGNADPAIGAESIDVFSLKDESWTRLDLGEKVLGLAALNTSTLVAATFGNRGDEVGLLRVDVESGAISRLDRIPVSKMGGSVSLVSSNSGTVYGIVDGDDATSFVEIDKEGVQAKRVSGEYVGDIDLMQYPLNVGMSWIDGESIYSISDRGISRLSIPGMKSYSWRSSEFPSRCNGASESLLGEGGIFIWGGSGCSNGEGVSEGLLYSY</sequence>
<dbReference type="Pfam" id="PF24681">
    <property type="entry name" value="Kelch_KLHDC2_KLHL20_DRC7"/>
    <property type="match status" value="1"/>
</dbReference>
<evidence type="ECO:0000313" key="4">
    <source>
        <dbReference type="EMBL" id="MDA2811399.1"/>
    </source>
</evidence>
<gene>
    <name evidence="4" type="ORF">O4J56_12220</name>
</gene>
<evidence type="ECO:0000256" key="3">
    <source>
        <dbReference type="SAM" id="Phobius"/>
    </source>
</evidence>
<organism evidence="4 5">
    <name type="scientific">Nocardiopsis endophytica</name>
    <dbReference type="NCBI Taxonomy" id="3018445"/>
    <lineage>
        <taxon>Bacteria</taxon>
        <taxon>Bacillati</taxon>
        <taxon>Actinomycetota</taxon>
        <taxon>Actinomycetes</taxon>
        <taxon>Streptosporangiales</taxon>
        <taxon>Nocardiopsidaceae</taxon>
        <taxon>Nocardiopsis</taxon>
    </lineage>
</organism>
<keyword evidence="2" id="KW-0677">Repeat</keyword>
<accession>A0ABT4U4I5</accession>
<keyword evidence="3" id="KW-0812">Transmembrane</keyword>
<dbReference type="SUPFAM" id="SSF117281">
    <property type="entry name" value="Kelch motif"/>
    <property type="match status" value="1"/>
</dbReference>
<keyword evidence="3" id="KW-0472">Membrane</keyword>
<dbReference type="Proteomes" id="UP001527866">
    <property type="component" value="Unassembled WGS sequence"/>
</dbReference>
<evidence type="ECO:0000256" key="2">
    <source>
        <dbReference type="ARBA" id="ARBA00022737"/>
    </source>
</evidence>
<reference evidence="4 5" key="1">
    <citation type="submission" date="2023-01" db="EMBL/GenBank/DDBJ databases">
        <title>Draft genome sequence of Nocardiopsis sp. RSe5-2 isolated from halophytes.</title>
        <authorList>
            <person name="Duangmal K."/>
            <person name="Chantavorakit T."/>
        </authorList>
    </citation>
    <scope>NUCLEOTIDE SEQUENCE [LARGE SCALE GENOMIC DNA]</scope>
    <source>
        <strain evidence="4 5">RSe5-2</strain>
    </source>
</reference>